<dbReference type="NCBIfam" id="TIGR01182">
    <property type="entry name" value="eda"/>
    <property type="match status" value="1"/>
</dbReference>
<evidence type="ECO:0000313" key="7">
    <source>
        <dbReference type="Proteomes" id="UP001560573"/>
    </source>
</evidence>
<accession>A0ABV3ZCM2</accession>
<dbReference type="Gene3D" id="3.20.20.70">
    <property type="entry name" value="Aldolase class I"/>
    <property type="match status" value="1"/>
</dbReference>
<protein>
    <submittedName>
        <fullName evidence="6">Bifunctional 4-hydroxy-2-oxoglutarate aldolase/2-dehydro-3-deoxy-phosphogluconate aldolase</fullName>
    </submittedName>
</protein>
<evidence type="ECO:0000256" key="5">
    <source>
        <dbReference type="ARBA" id="ARBA00023277"/>
    </source>
</evidence>
<keyword evidence="7" id="KW-1185">Reference proteome</keyword>
<dbReference type="PANTHER" id="PTHR30246">
    <property type="entry name" value="2-KETO-3-DEOXY-6-PHOSPHOGLUCONATE ALDOLASE"/>
    <property type="match status" value="1"/>
</dbReference>
<gene>
    <name evidence="6" type="ORF">QTN47_01735</name>
</gene>
<comment type="caution">
    <text evidence="6">The sequence shown here is derived from an EMBL/GenBank/DDBJ whole genome shotgun (WGS) entry which is preliminary data.</text>
</comment>
<evidence type="ECO:0000256" key="3">
    <source>
        <dbReference type="ARBA" id="ARBA00011233"/>
    </source>
</evidence>
<keyword evidence="5" id="KW-0119">Carbohydrate metabolism</keyword>
<evidence type="ECO:0000256" key="4">
    <source>
        <dbReference type="ARBA" id="ARBA00023239"/>
    </source>
</evidence>
<sequence length="211" mass="22784">MKTPFSWERFEKVPIVGIMRNLPLHIMQKLVSTYIDGGLTNLEITMNSAAATTTIKEIADNFGDRLNIGAGTVCTLAELDAAISAGAQFIVTPIVNEDVITACVNADIPVFPGGYTPTEIYKAWTLGASMVKIFPATRLGPEYIKEVLAPLNKIKLMPTGGVTLDNCTDFMQAGAKALGLGSSLFPKELIATEDWSGLKKIFESFAYKMNA</sequence>
<name>A0ABV3ZCM2_9BACT</name>
<comment type="pathway">
    <text evidence="1">Carbohydrate acid metabolism.</text>
</comment>
<comment type="similarity">
    <text evidence="2">Belongs to the KHG/KDPG aldolase family.</text>
</comment>
<dbReference type="RefSeq" id="WP_369327584.1">
    <property type="nucleotide sequence ID" value="NZ_JAULBC010000001.1"/>
</dbReference>
<dbReference type="SUPFAM" id="SSF51569">
    <property type="entry name" value="Aldolase"/>
    <property type="match status" value="1"/>
</dbReference>
<dbReference type="Proteomes" id="UP001560573">
    <property type="component" value="Unassembled WGS sequence"/>
</dbReference>
<organism evidence="6 7">
    <name type="scientific">Danxiaibacter flavus</name>
    <dbReference type="NCBI Taxonomy" id="3049108"/>
    <lineage>
        <taxon>Bacteria</taxon>
        <taxon>Pseudomonadati</taxon>
        <taxon>Bacteroidota</taxon>
        <taxon>Chitinophagia</taxon>
        <taxon>Chitinophagales</taxon>
        <taxon>Chitinophagaceae</taxon>
        <taxon>Danxiaibacter</taxon>
    </lineage>
</organism>
<dbReference type="EMBL" id="JAULBC010000001">
    <property type="protein sequence ID" value="MEX6686193.1"/>
    <property type="molecule type" value="Genomic_DNA"/>
</dbReference>
<dbReference type="PANTHER" id="PTHR30246:SF1">
    <property type="entry name" value="2-DEHYDRO-3-DEOXY-6-PHOSPHOGALACTONATE ALDOLASE-RELATED"/>
    <property type="match status" value="1"/>
</dbReference>
<dbReference type="InterPro" id="IPR013785">
    <property type="entry name" value="Aldolase_TIM"/>
</dbReference>
<reference evidence="6 7" key="1">
    <citation type="submission" date="2023-07" db="EMBL/GenBank/DDBJ databases">
        <authorList>
            <person name="Lian W.-H."/>
        </authorList>
    </citation>
    <scope>NUCLEOTIDE SEQUENCE [LARGE SCALE GENOMIC DNA]</scope>
    <source>
        <strain evidence="6 7">SYSU DXS3180</strain>
    </source>
</reference>
<evidence type="ECO:0000256" key="2">
    <source>
        <dbReference type="ARBA" id="ARBA00006906"/>
    </source>
</evidence>
<dbReference type="Pfam" id="PF01081">
    <property type="entry name" value="Aldolase"/>
    <property type="match status" value="1"/>
</dbReference>
<dbReference type="InterPro" id="IPR000887">
    <property type="entry name" value="Aldlse_KDPG_KHG"/>
</dbReference>
<evidence type="ECO:0000256" key="1">
    <source>
        <dbReference type="ARBA" id="ARBA00004761"/>
    </source>
</evidence>
<comment type="subunit">
    <text evidence="3">Homotrimer.</text>
</comment>
<dbReference type="CDD" id="cd00452">
    <property type="entry name" value="KDPG_aldolase"/>
    <property type="match status" value="1"/>
</dbReference>
<proteinExistence type="inferred from homology"/>
<evidence type="ECO:0000313" key="6">
    <source>
        <dbReference type="EMBL" id="MEX6686193.1"/>
    </source>
</evidence>
<keyword evidence="4" id="KW-0456">Lyase</keyword>